<proteinExistence type="predicted"/>
<name>A0ABY7QFA2_9ACTN</name>
<organism evidence="1 2">
    <name type="scientific">Kitasatospora cathayae</name>
    <dbReference type="NCBI Taxonomy" id="3004092"/>
    <lineage>
        <taxon>Bacteria</taxon>
        <taxon>Bacillati</taxon>
        <taxon>Actinomycetota</taxon>
        <taxon>Actinomycetes</taxon>
        <taxon>Kitasatosporales</taxon>
        <taxon>Streptomycetaceae</taxon>
        <taxon>Kitasatospora</taxon>
    </lineage>
</organism>
<dbReference type="EMBL" id="CP115450">
    <property type="protein sequence ID" value="WBP91297.1"/>
    <property type="molecule type" value="Genomic_DNA"/>
</dbReference>
<sequence>MSPADPNRPNEAARLTQELIDQDFTKRQVARMLSRDASLVLE</sequence>
<gene>
    <name evidence="1" type="ORF">O1G21_39060</name>
</gene>
<protein>
    <recommendedName>
        <fullName evidence="3">Transposase</fullName>
    </recommendedName>
</protein>
<accession>A0ABY7QFA2</accession>
<dbReference type="RefSeq" id="WP_270150557.1">
    <property type="nucleotide sequence ID" value="NZ_CP115450.1"/>
</dbReference>
<reference evidence="2" key="1">
    <citation type="submission" date="2022-12" db="EMBL/GenBank/DDBJ databases">
        <authorList>
            <person name="Mo P."/>
        </authorList>
    </citation>
    <scope>NUCLEOTIDE SEQUENCE [LARGE SCALE GENOMIC DNA]</scope>
    <source>
        <strain evidence="2">HUAS 3-15</strain>
    </source>
</reference>
<evidence type="ECO:0008006" key="3">
    <source>
        <dbReference type="Google" id="ProtNLM"/>
    </source>
</evidence>
<dbReference type="Proteomes" id="UP001212821">
    <property type="component" value="Chromosome"/>
</dbReference>
<evidence type="ECO:0000313" key="1">
    <source>
        <dbReference type="EMBL" id="WBP91297.1"/>
    </source>
</evidence>
<evidence type="ECO:0000313" key="2">
    <source>
        <dbReference type="Proteomes" id="UP001212821"/>
    </source>
</evidence>
<keyword evidence="2" id="KW-1185">Reference proteome</keyword>